<dbReference type="EMBL" id="JACRSW010000001">
    <property type="protein sequence ID" value="MBC8556150.1"/>
    <property type="molecule type" value="Genomic_DNA"/>
</dbReference>
<dbReference type="HAMAP" id="MF_00135">
    <property type="entry name" value="PRAI"/>
    <property type="match status" value="1"/>
</dbReference>
<dbReference type="PANTHER" id="PTHR42894">
    <property type="entry name" value="N-(5'-PHOSPHORIBOSYL)ANTHRANILATE ISOMERASE"/>
    <property type="match status" value="1"/>
</dbReference>
<evidence type="ECO:0000259" key="10">
    <source>
        <dbReference type="Pfam" id="PF00697"/>
    </source>
</evidence>
<sequence length="214" mass="24105">MLIKICGLTKVTEADYLNANHVDFAGFVLFFPKSKRNITIEQAKEIMQALDPSIKKTAVVVKPSIKQIRQIEAAGFDYIQIHGMIDPALFSQIRLPVLKAFNVKDMDTIADYRLDKNVAGYVFDAHEPGSGKSFDWSMLSDIPRDNKLFFLAGGISADNVKEAIKKLSPDGIDVSTGVEYNASNKTGKDPQKIEEFVRIIRTEQKTYNRFSFYK</sequence>
<feature type="domain" description="N-(5'phosphoribosyl) anthranilate isomerase (PRAI)" evidence="10">
    <location>
        <begin position="4"/>
        <end position="197"/>
    </location>
</feature>
<dbReference type="InterPro" id="IPR001240">
    <property type="entry name" value="PRAI_dom"/>
</dbReference>
<dbReference type="InterPro" id="IPR044643">
    <property type="entry name" value="TrpF_fam"/>
</dbReference>
<keyword evidence="7 9" id="KW-0057">Aromatic amino acid biosynthesis</keyword>
<keyword evidence="5 9" id="KW-0028">Amino-acid biosynthesis</keyword>
<dbReference type="PANTHER" id="PTHR42894:SF1">
    <property type="entry name" value="N-(5'-PHOSPHORIBOSYL)ANTHRANILATE ISOMERASE"/>
    <property type="match status" value="1"/>
</dbReference>
<comment type="catalytic activity">
    <reaction evidence="1 9">
        <text>N-(5-phospho-beta-D-ribosyl)anthranilate = 1-(2-carboxyphenylamino)-1-deoxy-D-ribulose 5-phosphate</text>
        <dbReference type="Rhea" id="RHEA:21540"/>
        <dbReference type="ChEBI" id="CHEBI:18277"/>
        <dbReference type="ChEBI" id="CHEBI:58613"/>
        <dbReference type="EC" id="5.3.1.24"/>
    </reaction>
</comment>
<evidence type="ECO:0000256" key="7">
    <source>
        <dbReference type="ARBA" id="ARBA00023141"/>
    </source>
</evidence>
<dbReference type="Proteomes" id="UP000637513">
    <property type="component" value="Unassembled WGS sequence"/>
</dbReference>
<evidence type="ECO:0000313" key="12">
    <source>
        <dbReference type="Proteomes" id="UP000637513"/>
    </source>
</evidence>
<evidence type="ECO:0000256" key="2">
    <source>
        <dbReference type="ARBA" id="ARBA00004664"/>
    </source>
</evidence>
<keyword evidence="6 9" id="KW-0822">Tryptophan biosynthesis</keyword>
<keyword evidence="12" id="KW-1185">Reference proteome</keyword>
<dbReference type="EC" id="5.3.1.24" evidence="3 9"/>
<evidence type="ECO:0000256" key="6">
    <source>
        <dbReference type="ARBA" id="ARBA00022822"/>
    </source>
</evidence>
<reference evidence="11 12" key="1">
    <citation type="submission" date="2020-08" db="EMBL/GenBank/DDBJ databases">
        <title>Genome public.</title>
        <authorList>
            <person name="Liu C."/>
            <person name="Sun Q."/>
        </authorList>
    </citation>
    <scope>NUCLEOTIDE SEQUENCE [LARGE SCALE GENOMIC DNA]</scope>
    <source>
        <strain evidence="11 12">BX3</strain>
    </source>
</reference>
<evidence type="ECO:0000256" key="4">
    <source>
        <dbReference type="ARBA" id="ARBA00022272"/>
    </source>
</evidence>
<dbReference type="Gene3D" id="3.20.20.70">
    <property type="entry name" value="Aldolase class I"/>
    <property type="match status" value="1"/>
</dbReference>
<evidence type="ECO:0000256" key="5">
    <source>
        <dbReference type="ARBA" id="ARBA00022605"/>
    </source>
</evidence>
<organism evidence="11 12">
    <name type="scientific">Jutongia hominis</name>
    <dbReference type="NCBI Taxonomy" id="2763664"/>
    <lineage>
        <taxon>Bacteria</taxon>
        <taxon>Bacillati</taxon>
        <taxon>Bacillota</taxon>
        <taxon>Clostridia</taxon>
        <taxon>Lachnospirales</taxon>
        <taxon>Lachnospiraceae</taxon>
        <taxon>Jutongia</taxon>
    </lineage>
</organism>
<accession>A0ABR7MQS9</accession>
<comment type="pathway">
    <text evidence="2 9">Amino-acid biosynthesis; L-tryptophan biosynthesis; L-tryptophan from chorismate: step 3/5.</text>
</comment>
<comment type="similarity">
    <text evidence="9">Belongs to the TrpF family.</text>
</comment>
<dbReference type="GO" id="GO:0016853">
    <property type="term" value="F:isomerase activity"/>
    <property type="evidence" value="ECO:0007669"/>
    <property type="project" value="UniProtKB-KW"/>
</dbReference>
<evidence type="ECO:0000256" key="9">
    <source>
        <dbReference type="HAMAP-Rule" id="MF_00135"/>
    </source>
</evidence>
<keyword evidence="8 9" id="KW-0413">Isomerase</keyword>
<name>A0ABR7MQS9_9FIRM</name>
<gene>
    <name evidence="9" type="primary">trpF</name>
    <name evidence="11" type="ORF">H8700_00240</name>
</gene>
<evidence type="ECO:0000256" key="8">
    <source>
        <dbReference type="ARBA" id="ARBA00023235"/>
    </source>
</evidence>
<evidence type="ECO:0000256" key="3">
    <source>
        <dbReference type="ARBA" id="ARBA00012572"/>
    </source>
</evidence>
<evidence type="ECO:0000313" key="11">
    <source>
        <dbReference type="EMBL" id="MBC8556150.1"/>
    </source>
</evidence>
<evidence type="ECO:0000256" key="1">
    <source>
        <dbReference type="ARBA" id="ARBA00001164"/>
    </source>
</evidence>
<dbReference type="InterPro" id="IPR011060">
    <property type="entry name" value="RibuloseP-bd_barrel"/>
</dbReference>
<proteinExistence type="inferred from homology"/>
<dbReference type="SUPFAM" id="SSF51366">
    <property type="entry name" value="Ribulose-phoshate binding barrel"/>
    <property type="match status" value="1"/>
</dbReference>
<comment type="caution">
    <text evidence="11">The sequence shown here is derived from an EMBL/GenBank/DDBJ whole genome shotgun (WGS) entry which is preliminary data.</text>
</comment>
<dbReference type="InterPro" id="IPR013785">
    <property type="entry name" value="Aldolase_TIM"/>
</dbReference>
<dbReference type="CDD" id="cd00405">
    <property type="entry name" value="PRAI"/>
    <property type="match status" value="1"/>
</dbReference>
<protein>
    <recommendedName>
        <fullName evidence="4 9">N-(5'-phosphoribosyl)anthranilate isomerase</fullName>
        <shortName evidence="9">PRAI</shortName>
        <ecNumber evidence="3 9">5.3.1.24</ecNumber>
    </recommendedName>
</protein>
<dbReference type="RefSeq" id="WP_249302095.1">
    <property type="nucleotide sequence ID" value="NZ_JACRSW010000001.1"/>
</dbReference>
<dbReference type="Pfam" id="PF00697">
    <property type="entry name" value="PRAI"/>
    <property type="match status" value="1"/>
</dbReference>